<evidence type="ECO:0000256" key="3">
    <source>
        <dbReference type="ARBA" id="ARBA00023212"/>
    </source>
</evidence>
<sequence length="803" mass="92988">MFTISMVTTVPIAHKLNTHLLHADMSVSLTHTFQKKHEGRRGFRQQRTYDYLYDPVYTLSADVDHARENFRAQASMDRVRKVPEFNSMFSNLPHHPRFTLRLEATEPVPVFIDRRWRGLAEQKRQALQQLTGVVSQMHRPNHTDVTGMDRWKFFKCPLIPFAQQIPPDVVFALPKSDLLSASDGDEKRSPTPFQRSVGVQTDYRESETQTDPFTPDYAVHPGTAPPELLTLATLTWGRGLPAGLAEVEMIERARMKRAWEATLPPLNDLSQLDKRRRMMEEMERKEWAFREKEIEKLQEARLTLLVQLLRQREEKQEEVKMDRLDVSFSQHQQEKEAQIKKIRNDYIISMRKLLAKRRNVEGNLKRRDIIKDYSDYGFQTYAPRSRIGQIPDRNSNRNVVKSHFLSTYEGLLELEAGLSPSVMEPQIKVPRPKVTKGFITRSARRELELMKTHQALREEKGRVVEKKPLRFLFKREKPAPRPPTPAVEDPPEGDEERELAVIFLQKVLRGRSTQNQVFEGKEKRLELIQELRTTHALQKEEQNKKEAEKQVTLALQRQRDTQSETVSQIESYISGLSGGVIVDMLDFLSKELLRLQEERRIHAFSLLAERDRRIREAEETGRRQIEERRRREEDEIFKQVVKMHQDTVDMYLEDVILGCINQTADAQAREEVHRKAEELNNVTYAMEETMNSQQSEEIVAELVYRFLIPEVQKIAVRERVHQSQRRHLQAARSIIRSSPGSSAVSQPPSPSDRASSLVLNDILSQVEDAVPRTVTPRDPGPARNNQTSDPTADASNGNGKHAD</sequence>
<evidence type="ECO:0000313" key="10">
    <source>
        <dbReference type="Ensembl" id="ENSCCRP00010031662.1"/>
    </source>
</evidence>
<comment type="subcellular location">
    <subcellularLocation>
        <location evidence="1">Cytoplasm</location>
        <location evidence="1">Cytoskeleton</location>
        <location evidence="1">Cilium axoneme</location>
    </subcellularLocation>
</comment>
<comment type="similarity">
    <text evidence="5">Belongs to the CFAP91 family.</text>
</comment>
<reference evidence="10" key="2">
    <citation type="submission" date="2025-09" db="UniProtKB">
        <authorList>
            <consortium name="Ensembl"/>
        </authorList>
    </citation>
    <scope>IDENTIFICATION</scope>
</reference>
<evidence type="ECO:0000313" key="11">
    <source>
        <dbReference type="Proteomes" id="UP000694427"/>
    </source>
</evidence>
<dbReference type="Ensembl" id="ENSCCRT00010034740.1">
    <property type="protein sequence ID" value="ENSCCRP00010031662.1"/>
    <property type="gene ID" value="ENSCCRG00010013490.1"/>
</dbReference>
<dbReference type="PANTHER" id="PTHR22455">
    <property type="entry name" value="CILIA- AND FLAGELLA-ASSOCIATED PROTEIN 91"/>
    <property type="match status" value="1"/>
</dbReference>
<feature type="compositionally biased region" description="Polar residues" evidence="8">
    <location>
        <begin position="735"/>
        <end position="758"/>
    </location>
</feature>
<evidence type="ECO:0000256" key="2">
    <source>
        <dbReference type="ARBA" id="ARBA00022490"/>
    </source>
</evidence>
<feature type="region of interest" description="Disordered" evidence="8">
    <location>
        <begin position="180"/>
        <end position="218"/>
    </location>
</feature>
<dbReference type="InterPro" id="IPR032840">
    <property type="entry name" value="CFAP91_dom"/>
</dbReference>
<feature type="compositionally biased region" description="Polar residues" evidence="8">
    <location>
        <begin position="783"/>
        <end position="803"/>
    </location>
</feature>
<dbReference type="AlphaFoldDB" id="A0A8C1QD54"/>
<dbReference type="PANTHER" id="PTHR22455:SF10">
    <property type="entry name" value="CILIA- AND FLAGELLA-ASSOCIATED PROTEIN 91"/>
    <property type="match status" value="1"/>
</dbReference>
<keyword evidence="2" id="KW-0963">Cytoplasm</keyword>
<dbReference type="GO" id="GO:0005930">
    <property type="term" value="C:axoneme"/>
    <property type="evidence" value="ECO:0007669"/>
    <property type="project" value="UniProtKB-SubCell"/>
</dbReference>
<feature type="region of interest" description="Disordered" evidence="8">
    <location>
        <begin position="721"/>
        <end position="803"/>
    </location>
</feature>
<keyword evidence="3" id="KW-0206">Cytoskeleton</keyword>
<organism evidence="10 11">
    <name type="scientific">Cyprinus carpio</name>
    <name type="common">Common carp</name>
    <dbReference type="NCBI Taxonomy" id="7962"/>
    <lineage>
        <taxon>Eukaryota</taxon>
        <taxon>Metazoa</taxon>
        <taxon>Chordata</taxon>
        <taxon>Craniata</taxon>
        <taxon>Vertebrata</taxon>
        <taxon>Euteleostomi</taxon>
        <taxon>Actinopterygii</taxon>
        <taxon>Neopterygii</taxon>
        <taxon>Teleostei</taxon>
        <taxon>Ostariophysi</taxon>
        <taxon>Cypriniformes</taxon>
        <taxon>Cyprinidae</taxon>
        <taxon>Cyprininae</taxon>
        <taxon>Cyprinus</taxon>
    </lineage>
</organism>
<dbReference type="InterPro" id="IPR026720">
    <property type="entry name" value="CFAP91"/>
</dbReference>
<dbReference type="Pfam" id="PF14738">
    <property type="entry name" value="CFAP91"/>
    <property type="match status" value="1"/>
</dbReference>
<evidence type="ECO:0000256" key="4">
    <source>
        <dbReference type="ARBA" id="ARBA00023273"/>
    </source>
</evidence>
<evidence type="ECO:0000256" key="8">
    <source>
        <dbReference type="SAM" id="MobiDB-lite"/>
    </source>
</evidence>
<accession>A0A8C1QD54</accession>
<evidence type="ECO:0000256" key="7">
    <source>
        <dbReference type="SAM" id="Coils"/>
    </source>
</evidence>
<proteinExistence type="inferred from homology"/>
<evidence type="ECO:0000256" key="1">
    <source>
        <dbReference type="ARBA" id="ARBA00004430"/>
    </source>
</evidence>
<feature type="coiled-coil region" evidence="7">
    <location>
        <begin position="528"/>
        <end position="557"/>
    </location>
</feature>
<feature type="region of interest" description="Disordered" evidence="8">
    <location>
        <begin position="475"/>
        <end position="494"/>
    </location>
</feature>
<keyword evidence="4" id="KW-0966">Cell projection</keyword>
<keyword evidence="11" id="KW-1185">Reference proteome</keyword>
<evidence type="ECO:0000259" key="9">
    <source>
        <dbReference type="Pfam" id="PF14738"/>
    </source>
</evidence>
<keyword evidence="7" id="KW-0175">Coiled coil</keyword>
<gene>
    <name evidence="10" type="primary">cfap91</name>
</gene>
<dbReference type="Proteomes" id="UP000694427">
    <property type="component" value="Unplaced"/>
</dbReference>
<evidence type="ECO:0000256" key="5">
    <source>
        <dbReference type="ARBA" id="ARBA00029468"/>
    </source>
</evidence>
<protein>
    <recommendedName>
        <fullName evidence="6">Cilia- and flagella-associated protein 91</fullName>
    </recommendedName>
</protein>
<name>A0A8C1QD54_CYPCA</name>
<evidence type="ECO:0000256" key="6">
    <source>
        <dbReference type="ARBA" id="ARBA00029555"/>
    </source>
</evidence>
<reference evidence="10" key="1">
    <citation type="submission" date="2025-08" db="UniProtKB">
        <authorList>
            <consortium name="Ensembl"/>
        </authorList>
    </citation>
    <scope>IDENTIFICATION</scope>
</reference>
<feature type="domain" description="CFAP91" evidence="9">
    <location>
        <begin position="199"/>
        <end position="352"/>
    </location>
</feature>